<sequence>MPPGHLPREVFQVCPIGRTPPGKTQDTLERQYLLAGLGMPRSPPGRVGGSVWGEEVSGFTLYLHAVLMKSAVQHSMALCRAPYFDNVRAAVVTFTTSYYELVFVFTLHVFGGADRCTGLNVGTHRCDTLKVYWGLLHTDSDNEVTECKAWHKKWPARHERNQTKRFTVRRPGEALFTCVKAKFCTTHYSTVVQTE</sequence>
<comment type="caution">
    <text evidence="1">The sequence shown here is derived from an EMBL/GenBank/DDBJ whole genome shotgun (WGS) entry which is preliminary data.</text>
</comment>
<proteinExistence type="predicted"/>
<protein>
    <submittedName>
        <fullName evidence="1">Uncharacterized protein</fullName>
    </submittedName>
</protein>
<name>A0ACB8XBJ8_9TELE</name>
<evidence type="ECO:0000313" key="2">
    <source>
        <dbReference type="Proteomes" id="UP000831701"/>
    </source>
</evidence>
<accession>A0ACB8XBJ8</accession>
<reference evidence="1" key="1">
    <citation type="submission" date="2022-04" db="EMBL/GenBank/DDBJ databases">
        <title>Jade perch genome.</title>
        <authorList>
            <person name="Chao B."/>
        </authorList>
    </citation>
    <scope>NUCLEOTIDE SEQUENCE</scope>
    <source>
        <strain evidence="1">CB-2022</strain>
    </source>
</reference>
<dbReference type="EMBL" id="CM041531">
    <property type="protein sequence ID" value="KAI3377113.1"/>
    <property type="molecule type" value="Genomic_DNA"/>
</dbReference>
<keyword evidence="2" id="KW-1185">Reference proteome</keyword>
<evidence type="ECO:0000313" key="1">
    <source>
        <dbReference type="EMBL" id="KAI3377113.1"/>
    </source>
</evidence>
<organism evidence="1 2">
    <name type="scientific">Scortum barcoo</name>
    <name type="common">barcoo grunter</name>
    <dbReference type="NCBI Taxonomy" id="214431"/>
    <lineage>
        <taxon>Eukaryota</taxon>
        <taxon>Metazoa</taxon>
        <taxon>Chordata</taxon>
        <taxon>Craniata</taxon>
        <taxon>Vertebrata</taxon>
        <taxon>Euteleostomi</taxon>
        <taxon>Actinopterygii</taxon>
        <taxon>Neopterygii</taxon>
        <taxon>Teleostei</taxon>
        <taxon>Neoteleostei</taxon>
        <taxon>Acanthomorphata</taxon>
        <taxon>Eupercaria</taxon>
        <taxon>Centrarchiformes</taxon>
        <taxon>Terapontoidei</taxon>
        <taxon>Terapontidae</taxon>
        <taxon>Scortum</taxon>
    </lineage>
</organism>
<gene>
    <name evidence="1" type="ORF">L3Q82_000313</name>
</gene>
<dbReference type="Proteomes" id="UP000831701">
    <property type="component" value="Chromosome 1"/>
</dbReference>